<dbReference type="AlphaFoldDB" id="M2UH40"/>
<evidence type="ECO:0000313" key="3">
    <source>
        <dbReference type="Proteomes" id="UP000016936"/>
    </source>
</evidence>
<evidence type="ECO:0000256" key="1">
    <source>
        <dbReference type="SAM" id="MobiDB-lite"/>
    </source>
</evidence>
<gene>
    <name evidence="2" type="ORF">COCHEDRAFT_1227579</name>
</gene>
<name>M2UH40_COCH5</name>
<evidence type="ECO:0008006" key="4">
    <source>
        <dbReference type="Google" id="ProtNLM"/>
    </source>
</evidence>
<protein>
    <recommendedName>
        <fullName evidence="4">Transcription factor domain-containing protein</fullName>
    </recommendedName>
</protein>
<evidence type="ECO:0000313" key="2">
    <source>
        <dbReference type="EMBL" id="EMD87293.1"/>
    </source>
</evidence>
<dbReference type="STRING" id="701091.M2UH40"/>
<keyword evidence="3" id="KW-1185">Reference proteome</keyword>
<feature type="region of interest" description="Disordered" evidence="1">
    <location>
        <begin position="1"/>
        <end position="36"/>
    </location>
</feature>
<feature type="compositionally biased region" description="Polar residues" evidence="1">
    <location>
        <begin position="12"/>
        <end position="21"/>
    </location>
</feature>
<dbReference type="HOGENOM" id="CLU_517781_0_0_1"/>
<reference evidence="3" key="2">
    <citation type="journal article" date="2013" name="PLoS Genet.">
        <title>Comparative genome structure, secondary metabolite, and effector coding capacity across Cochliobolus pathogens.</title>
        <authorList>
            <person name="Condon B.J."/>
            <person name="Leng Y."/>
            <person name="Wu D."/>
            <person name="Bushley K.E."/>
            <person name="Ohm R.A."/>
            <person name="Otillar R."/>
            <person name="Martin J."/>
            <person name="Schackwitz W."/>
            <person name="Grimwood J."/>
            <person name="MohdZainudin N."/>
            <person name="Xue C."/>
            <person name="Wang R."/>
            <person name="Manning V.A."/>
            <person name="Dhillon B."/>
            <person name="Tu Z.J."/>
            <person name="Steffenson B.J."/>
            <person name="Salamov A."/>
            <person name="Sun H."/>
            <person name="Lowry S."/>
            <person name="LaButti K."/>
            <person name="Han J."/>
            <person name="Copeland A."/>
            <person name="Lindquist E."/>
            <person name="Barry K."/>
            <person name="Schmutz J."/>
            <person name="Baker S.E."/>
            <person name="Ciuffetti L.M."/>
            <person name="Grigoriev I.V."/>
            <person name="Zhong S."/>
            <person name="Turgeon B.G."/>
        </authorList>
    </citation>
    <scope>NUCLEOTIDE SEQUENCE [LARGE SCALE GENOMIC DNA]</scope>
    <source>
        <strain evidence="3">C5 / ATCC 48332 / race O</strain>
    </source>
</reference>
<dbReference type="Proteomes" id="UP000016936">
    <property type="component" value="Unassembled WGS sequence"/>
</dbReference>
<sequence length="526" mass="59638">MVEMPPRHQIIHGTSTGSSLPVTERTRVRHHPQKRNRCERSPEQFLSCIQSQSASRKCCLAGNVGETLCTSCARYILLHQTFREGSARSGLGNVLKDPNGILAIIACPSLKTIDSVLYWYTMTDLSTANFSPLVRKMQFFWGQVLWDLARTDTSIFAGMVAFTLRKKHALTHEEPGSAGNLQYARLAELTSINIFRQRAVEQMRSGRTLVCMGGFALMALLNNDHEQALIHLRAMASTFSMLHPNELEWLVTSWVDLRVASLGLNRPLVPYYIPQYWLDQDFQEPSDLKVGFDRCATLNVRQLGTLTGLSLFSLFKTFRNLHKSTYLVETPILAETPPYAVLFDLIYEICSMDSSSTDTGPRVHRGLILVALKLMAWRNAARYVTQGGEIQAALLNRADSVISQTNGLVAAWKHEADIKSLLWTLTVTFAESVFFNPDKLPDWTHFLREVCLNMKITTVRGLQRALKDFPCLNWWFDIVLTRHWTEICPPKAASRWQSLGPLSEPNQRSLPRLRSFPTVFPFQAFN</sequence>
<reference evidence="2 3" key="1">
    <citation type="journal article" date="2012" name="PLoS Pathog.">
        <title>Diverse lifestyles and strategies of plant pathogenesis encoded in the genomes of eighteen Dothideomycetes fungi.</title>
        <authorList>
            <person name="Ohm R.A."/>
            <person name="Feau N."/>
            <person name="Henrissat B."/>
            <person name="Schoch C.L."/>
            <person name="Horwitz B.A."/>
            <person name="Barry K.W."/>
            <person name="Condon B.J."/>
            <person name="Copeland A.C."/>
            <person name="Dhillon B."/>
            <person name="Glaser F."/>
            <person name="Hesse C.N."/>
            <person name="Kosti I."/>
            <person name="LaButti K."/>
            <person name="Lindquist E.A."/>
            <person name="Lucas S."/>
            <person name="Salamov A.A."/>
            <person name="Bradshaw R.E."/>
            <person name="Ciuffetti L."/>
            <person name="Hamelin R.C."/>
            <person name="Kema G.H.J."/>
            <person name="Lawrence C."/>
            <person name="Scott J.A."/>
            <person name="Spatafora J.W."/>
            <person name="Turgeon B.G."/>
            <person name="de Wit P.J.G.M."/>
            <person name="Zhong S."/>
            <person name="Goodwin S.B."/>
            <person name="Grigoriev I.V."/>
        </authorList>
    </citation>
    <scope>NUCLEOTIDE SEQUENCE [LARGE SCALE GENOMIC DNA]</scope>
    <source>
        <strain evidence="3">C5 / ATCC 48332 / race O</strain>
    </source>
</reference>
<accession>M2UH40</accession>
<organism evidence="2 3">
    <name type="scientific">Cochliobolus heterostrophus (strain C5 / ATCC 48332 / race O)</name>
    <name type="common">Southern corn leaf blight fungus</name>
    <name type="synonym">Bipolaris maydis</name>
    <dbReference type="NCBI Taxonomy" id="701091"/>
    <lineage>
        <taxon>Eukaryota</taxon>
        <taxon>Fungi</taxon>
        <taxon>Dikarya</taxon>
        <taxon>Ascomycota</taxon>
        <taxon>Pezizomycotina</taxon>
        <taxon>Dothideomycetes</taxon>
        <taxon>Pleosporomycetidae</taxon>
        <taxon>Pleosporales</taxon>
        <taxon>Pleosporineae</taxon>
        <taxon>Pleosporaceae</taxon>
        <taxon>Bipolaris</taxon>
    </lineage>
</organism>
<dbReference type="EMBL" id="KB445582">
    <property type="protein sequence ID" value="EMD87293.1"/>
    <property type="molecule type" value="Genomic_DNA"/>
</dbReference>
<proteinExistence type="predicted"/>